<gene>
    <name evidence="1" type="ORF">JAO82_00535</name>
</gene>
<name>A0A934HPU3_9RHOB</name>
<evidence type="ECO:0000313" key="1">
    <source>
        <dbReference type="EMBL" id="MBI6628355.1"/>
    </source>
</evidence>
<sequence>MTPKELRALSRPKIRKLARHGKLMDTTFKVFQRAVYPGAAPDQVNALRIAFFAGAQEINALLLASLDEEEDPTNGDLDFMSHWRAEIERFQERAIAVMKATRGRAN</sequence>
<keyword evidence="2" id="KW-1185">Reference proteome</keyword>
<dbReference type="Proteomes" id="UP000613255">
    <property type="component" value="Unassembled WGS sequence"/>
</dbReference>
<dbReference type="AlphaFoldDB" id="A0A934HPU3"/>
<protein>
    <submittedName>
        <fullName evidence="1">Uncharacterized protein</fullName>
    </submittedName>
</protein>
<accession>A0A934HPU3</accession>
<organism evidence="1 2">
    <name type="scientific">Pontibaca salina</name>
    <dbReference type="NCBI Taxonomy" id="2795731"/>
    <lineage>
        <taxon>Bacteria</taxon>
        <taxon>Pseudomonadati</taxon>
        <taxon>Pseudomonadota</taxon>
        <taxon>Alphaproteobacteria</taxon>
        <taxon>Rhodobacterales</taxon>
        <taxon>Roseobacteraceae</taxon>
        <taxon>Pontibaca</taxon>
    </lineage>
</organism>
<evidence type="ECO:0000313" key="2">
    <source>
        <dbReference type="Proteomes" id="UP000613255"/>
    </source>
</evidence>
<reference evidence="1" key="1">
    <citation type="submission" date="2020-12" db="EMBL/GenBank/DDBJ databases">
        <title>Pontibaca salina gen. nov., sp. nov., isolated from marine sediment.</title>
        <authorList>
            <person name="Bo J."/>
            <person name="Wang S."/>
            <person name="Song X."/>
            <person name="Du Z."/>
        </authorList>
    </citation>
    <scope>NUCLEOTIDE SEQUENCE</scope>
    <source>
        <strain evidence="1">S1109L</strain>
    </source>
</reference>
<comment type="caution">
    <text evidence="1">The sequence shown here is derived from an EMBL/GenBank/DDBJ whole genome shotgun (WGS) entry which is preliminary data.</text>
</comment>
<dbReference type="RefSeq" id="WP_198684383.1">
    <property type="nucleotide sequence ID" value="NZ_JAEIJD010000001.1"/>
</dbReference>
<proteinExistence type="predicted"/>
<dbReference type="EMBL" id="JAEIJD010000001">
    <property type="protein sequence ID" value="MBI6628355.1"/>
    <property type="molecule type" value="Genomic_DNA"/>
</dbReference>